<evidence type="ECO:0000259" key="12">
    <source>
        <dbReference type="PROSITE" id="PS50879"/>
    </source>
</evidence>
<reference evidence="15" key="1">
    <citation type="submission" date="2018-05" db="EMBL/GenBank/DDBJ databases">
        <title>Genome Sequencing of selected type strains of the family Eggerthellaceae.</title>
        <authorList>
            <person name="Danylec N."/>
            <person name="Stoll D.A."/>
            <person name="Doetsch A."/>
            <person name="Huch M."/>
        </authorList>
    </citation>
    <scope>NUCLEOTIDE SEQUENCE [LARGE SCALE GENOMIC DNA]</scope>
    <source>
        <strain evidence="15">DSM 24851</strain>
    </source>
</reference>
<evidence type="ECO:0000256" key="2">
    <source>
        <dbReference type="ARBA" id="ARBA00004065"/>
    </source>
</evidence>
<dbReference type="OrthoDB" id="7845843at2"/>
<protein>
    <recommendedName>
        <fullName evidence="5 11">Ribonuclease H</fullName>
        <shortName evidence="11">RNase H</shortName>
        <ecNumber evidence="5 11">3.1.26.4</ecNumber>
    </recommendedName>
</protein>
<keyword evidence="10 11" id="KW-0460">Magnesium</keyword>
<reference evidence="13" key="3">
    <citation type="journal article" date="2021" name="PeerJ">
        <title>Extensive microbial diversity within the chicken gut microbiome revealed by metagenomics and culture.</title>
        <authorList>
            <person name="Gilroy R."/>
            <person name="Ravi A."/>
            <person name="Getino M."/>
            <person name="Pursley I."/>
            <person name="Horton D.L."/>
            <person name="Alikhan N.F."/>
            <person name="Baker D."/>
            <person name="Gharbi K."/>
            <person name="Hall N."/>
            <person name="Watson M."/>
            <person name="Adriaenssens E.M."/>
            <person name="Foster-Nyarko E."/>
            <person name="Jarju S."/>
            <person name="Secka A."/>
            <person name="Antonio M."/>
            <person name="Oren A."/>
            <person name="Chaudhuri R.R."/>
            <person name="La Ragione R."/>
            <person name="Hildebrand F."/>
            <person name="Pallen M.J."/>
        </authorList>
    </citation>
    <scope>NUCLEOTIDE SEQUENCE</scope>
    <source>
        <strain evidence="13">ChiGjej6B6-11269</strain>
    </source>
</reference>
<dbReference type="PROSITE" id="PS50879">
    <property type="entry name" value="RNASE_H_1"/>
    <property type="match status" value="1"/>
</dbReference>
<proteinExistence type="inferred from homology"/>
<dbReference type="HAMAP" id="MF_00042">
    <property type="entry name" value="RNase_H"/>
    <property type="match status" value="1"/>
</dbReference>
<dbReference type="FunFam" id="3.30.420.10:FF:000089">
    <property type="entry name" value="Ribonuclease H"/>
    <property type="match status" value="1"/>
</dbReference>
<evidence type="ECO:0000256" key="3">
    <source>
        <dbReference type="ARBA" id="ARBA00005300"/>
    </source>
</evidence>
<reference evidence="13" key="4">
    <citation type="submission" date="2021-09" db="EMBL/GenBank/DDBJ databases">
        <authorList>
            <person name="Gilroy R."/>
        </authorList>
    </citation>
    <scope>NUCLEOTIDE SEQUENCE</scope>
    <source>
        <strain evidence="13">ChiGjej6B6-11269</strain>
    </source>
</reference>
<evidence type="ECO:0000256" key="1">
    <source>
        <dbReference type="ARBA" id="ARBA00000077"/>
    </source>
</evidence>
<evidence type="ECO:0000256" key="11">
    <source>
        <dbReference type="HAMAP-Rule" id="MF_00042"/>
    </source>
</evidence>
<dbReference type="AlphaFoldDB" id="A0A3N0B0K8"/>
<dbReference type="InterPro" id="IPR022892">
    <property type="entry name" value="RNaseHI"/>
</dbReference>
<comment type="subcellular location">
    <subcellularLocation>
        <location evidence="11">Cytoplasm</location>
    </subcellularLocation>
</comment>
<dbReference type="Proteomes" id="UP000269591">
    <property type="component" value="Unassembled WGS sequence"/>
</dbReference>
<reference evidence="14" key="2">
    <citation type="journal article" date="2019" name="Microbiol. Resour. Announc.">
        <title>Draft Genome Sequences of Type Strains of Gordonibacter faecihominis, Paraeggerthella hongkongensis, Parvibacter caecicola,Slackia equolifaciens, Slackia faecicanis, and Slackia isoflavoniconvertens.</title>
        <authorList>
            <person name="Danylec N."/>
            <person name="Stoll D.A."/>
            <person name="Dotsch A."/>
            <person name="Huch M."/>
        </authorList>
    </citation>
    <scope>NUCLEOTIDE SEQUENCE</scope>
    <source>
        <strain evidence="14">DSM 24851</strain>
    </source>
</reference>
<dbReference type="Proteomes" id="UP000786989">
    <property type="component" value="Unassembled WGS sequence"/>
</dbReference>
<feature type="binding site" evidence="11">
    <location>
        <position position="51"/>
    </location>
    <ligand>
        <name>Mg(2+)</name>
        <dbReference type="ChEBI" id="CHEBI:18420"/>
        <label>1</label>
    </ligand>
</feature>
<dbReference type="GO" id="GO:0004523">
    <property type="term" value="F:RNA-DNA hybrid ribonuclease activity"/>
    <property type="evidence" value="ECO:0007669"/>
    <property type="project" value="UniProtKB-UniRule"/>
</dbReference>
<evidence type="ECO:0000256" key="6">
    <source>
        <dbReference type="ARBA" id="ARBA00022722"/>
    </source>
</evidence>
<comment type="subunit">
    <text evidence="4 11">Monomer.</text>
</comment>
<dbReference type="GO" id="GO:0043137">
    <property type="term" value="P:DNA replication, removal of RNA primer"/>
    <property type="evidence" value="ECO:0007669"/>
    <property type="project" value="TreeGrafter"/>
</dbReference>
<dbReference type="CDD" id="cd09278">
    <property type="entry name" value="RNase_HI_prokaryote_like"/>
    <property type="match status" value="1"/>
</dbReference>
<dbReference type="InterPro" id="IPR002156">
    <property type="entry name" value="RNaseH_domain"/>
</dbReference>
<feature type="binding site" evidence="11">
    <location>
        <position position="138"/>
    </location>
    <ligand>
        <name>Mg(2+)</name>
        <dbReference type="ChEBI" id="CHEBI:18420"/>
        <label>2</label>
    </ligand>
</feature>
<evidence type="ECO:0000256" key="7">
    <source>
        <dbReference type="ARBA" id="ARBA00022723"/>
    </source>
</evidence>
<accession>A0A3N0B0K8</accession>
<dbReference type="EMBL" id="QIBX01000005">
    <property type="protein sequence ID" value="RNL40635.1"/>
    <property type="molecule type" value="Genomic_DNA"/>
</dbReference>
<dbReference type="InterPro" id="IPR012337">
    <property type="entry name" value="RNaseH-like_sf"/>
</dbReference>
<sequence>MHVNIYTDGASRGNPGPGGYGTVMHYTDPSGKLHVKELSQGFERTTNNRMELLGVIVALEALRRPCTIDLYSDSKYVVDAFNQHWVDGWLKRGWKNAKKEPVKNPDLWKRLLEAKRPHDVTFHWVKGHAGHPENERCDELATSAADGEGRIRDEGFEAGEGLF</sequence>
<evidence type="ECO:0000256" key="4">
    <source>
        <dbReference type="ARBA" id="ARBA00011245"/>
    </source>
</evidence>
<dbReference type="GO" id="GO:0005737">
    <property type="term" value="C:cytoplasm"/>
    <property type="evidence" value="ECO:0007669"/>
    <property type="project" value="UniProtKB-SubCell"/>
</dbReference>
<evidence type="ECO:0000256" key="9">
    <source>
        <dbReference type="ARBA" id="ARBA00022801"/>
    </source>
</evidence>
<dbReference type="PANTHER" id="PTHR10642:SF26">
    <property type="entry name" value="RIBONUCLEASE H1"/>
    <property type="match status" value="1"/>
</dbReference>
<evidence type="ECO:0000256" key="8">
    <source>
        <dbReference type="ARBA" id="ARBA00022759"/>
    </source>
</evidence>
<dbReference type="EC" id="3.1.26.4" evidence="5 11"/>
<dbReference type="GO" id="GO:0003676">
    <property type="term" value="F:nucleic acid binding"/>
    <property type="evidence" value="ECO:0007669"/>
    <property type="project" value="InterPro"/>
</dbReference>
<dbReference type="InterPro" id="IPR050092">
    <property type="entry name" value="RNase_H"/>
</dbReference>
<feature type="binding site" evidence="11">
    <location>
        <position position="8"/>
    </location>
    <ligand>
        <name>Mg(2+)</name>
        <dbReference type="ChEBI" id="CHEBI:18420"/>
        <label>1</label>
    </ligand>
</feature>
<name>A0A3N0B0K8_9ACTN</name>
<dbReference type="GO" id="GO:0000287">
    <property type="term" value="F:magnesium ion binding"/>
    <property type="evidence" value="ECO:0007669"/>
    <property type="project" value="UniProtKB-UniRule"/>
</dbReference>
<keyword evidence="11" id="KW-0963">Cytoplasm</keyword>
<keyword evidence="8 11" id="KW-0255">Endonuclease</keyword>
<keyword evidence="6 11" id="KW-0540">Nuclease</keyword>
<dbReference type="SUPFAM" id="SSF53098">
    <property type="entry name" value="Ribonuclease H-like"/>
    <property type="match status" value="1"/>
</dbReference>
<keyword evidence="15" id="KW-1185">Reference proteome</keyword>
<evidence type="ECO:0000313" key="13">
    <source>
        <dbReference type="EMBL" id="HJF65002.1"/>
    </source>
</evidence>
<dbReference type="InterPro" id="IPR036397">
    <property type="entry name" value="RNaseH_sf"/>
</dbReference>
<evidence type="ECO:0000313" key="14">
    <source>
        <dbReference type="EMBL" id="RNL40635.1"/>
    </source>
</evidence>
<evidence type="ECO:0000256" key="5">
    <source>
        <dbReference type="ARBA" id="ARBA00012180"/>
    </source>
</evidence>
<dbReference type="NCBIfam" id="NF001236">
    <property type="entry name" value="PRK00203.1"/>
    <property type="match status" value="1"/>
</dbReference>
<dbReference type="Pfam" id="PF00075">
    <property type="entry name" value="RNase_H"/>
    <property type="match status" value="1"/>
</dbReference>
<keyword evidence="7 11" id="KW-0479">Metal-binding</keyword>
<feature type="binding site" evidence="11">
    <location>
        <position position="73"/>
    </location>
    <ligand>
        <name>Mg(2+)</name>
        <dbReference type="ChEBI" id="CHEBI:18420"/>
        <label>1</label>
    </ligand>
</feature>
<dbReference type="Gene3D" id="3.30.420.10">
    <property type="entry name" value="Ribonuclease H-like superfamily/Ribonuclease H"/>
    <property type="match status" value="1"/>
</dbReference>
<comment type="catalytic activity">
    <reaction evidence="1 11">
        <text>Endonucleolytic cleavage to 5'-phosphomonoester.</text>
        <dbReference type="EC" id="3.1.26.4"/>
    </reaction>
</comment>
<comment type="cofactor">
    <cofactor evidence="11">
        <name>Mg(2+)</name>
        <dbReference type="ChEBI" id="CHEBI:18420"/>
    </cofactor>
    <text evidence="11">Binds 1 Mg(2+) ion per subunit. May bind a second metal ion at a regulatory site, or after substrate binding.</text>
</comment>
<comment type="similarity">
    <text evidence="3 11">Belongs to the RNase H family.</text>
</comment>
<dbReference type="RefSeq" id="WP_123208561.1">
    <property type="nucleotide sequence ID" value="NZ_JBHTHO010000035.1"/>
</dbReference>
<gene>
    <name evidence="11 13" type="primary">rnhA</name>
    <name evidence="14" type="ORF">DMP06_04530</name>
    <name evidence="13" type="ORF">K8U77_02635</name>
</gene>
<evidence type="ECO:0000256" key="10">
    <source>
        <dbReference type="ARBA" id="ARBA00022842"/>
    </source>
</evidence>
<dbReference type="PANTHER" id="PTHR10642">
    <property type="entry name" value="RIBONUCLEASE H1"/>
    <property type="match status" value="1"/>
</dbReference>
<feature type="domain" description="RNase H type-1" evidence="12">
    <location>
        <begin position="1"/>
        <end position="146"/>
    </location>
</feature>
<comment type="caution">
    <text evidence="14">The sequence shown here is derived from an EMBL/GenBank/DDBJ whole genome shotgun (WGS) entry which is preliminary data.</text>
</comment>
<comment type="function">
    <text evidence="2 11">Endonuclease that specifically degrades the RNA of RNA-DNA hybrids.</text>
</comment>
<organism evidence="14 15">
    <name type="scientific">Slackia equolifaciens</name>
    <dbReference type="NCBI Taxonomy" id="498718"/>
    <lineage>
        <taxon>Bacteria</taxon>
        <taxon>Bacillati</taxon>
        <taxon>Actinomycetota</taxon>
        <taxon>Coriobacteriia</taxon>
        <taxon>Eggerthellales</taxon>
        <taxon>Eggerthellaceae</taxon>
        <taxon>Slackia</taxon>
    </lineage>
</organism>
<dbReference type="EMBL" id="DYWI01000042">
    <property type="protein sequence ID" value="HJF65002.1"/>
    <property type="molecule type" value="Genomic_DNA"/>
</dbReference>
<feature type="binding site" evidence="11">
    <location>
        <position position="8"/>
    </location>
    <ligand>
        <name>Mg(2+)</name>
        <dbReference type="ChEBI" id="CHEBI:18420"/>
        <label>2</label>
    </ligand>
</feature>
<keyword evidence="9 11" id="KW-0378">Hydrolase</keyword>
<evidence type="ECO:0000313" key="15">
    <source>
        <dbReference type="Proteomes" id="UP000269591"/>
    </source>
</evidence>